<evidence type="ECO:0000313" key="1">
    <source>
        <dbReference type="EMBL" id="RPB21082.1"/>
    </source>
</evidence>
<sequence>MWELIEVLKVMPWDDLILELLGEVLGIYRKILAHRYVAARGSAGRHYSRGISILENLIRNYPESAFLNLFRMHRISFWKLVDLISPMWPRERRAKKPPRPIYQQVAVALYVR</sequence>
<keyword evidence="2" id="KW-1185">Reference proteome</keyword>
<gene>
    <name evidence="1" type="ORF">L211DRAFT_459760</name>
</gene>
<dbReference type="EMBL" id="ML121564">
    <property type="protein sequence ID" value="RPB21082.1"/>
    <property type="molecule type" value="Genomic_DNA"/>
</dbReference>
<reference evidence="1 2" key="1">
    <citation type="journal article" date="2018" name="Nat. Ecol. Evol.">
        <title>Pezizomycetes genomes reveal the molecular basis of ectomycorrhizal truffle lifestyle.</title>
        <authorList>
            <person name="Murat C."/>
            <person name="Payen T."/>
            <person name="Noel B."/>
            <person name="Kuo A."/>
            <person name="Morin E."/>
            <person name="Chen J."/>
            <person name="Kohler A."/>
            <person name="Krizsan K."/>
            <person name="Balestrini R."/>
            <person name="Da Silva C."/>
            <person name="Montanini B."/>
            <person name="Hainaut M."/>
            <person name="Levati E."/>
            <person name="Barry K.W."/>
            <person name="Belfiori B."/>
            <person name="Cichocki N."/>
            <person name="Clum A."/>
            <person name="Dockter R.B."/>
            <person name="Fauchery L."/>
            <person name="Guy J."/>
            <person name="Iotti M."/>
            <person name="Le Tacon F."/>
            <person name="Lindquist E.A."/>
            <person name="Lipzen A."/>
            <person name="Malagnac F."/>
            <person name="Mello A."/>
            <person name="Molinier V."/>
            <person name="Miyauchi S."/>
            <person name="Poulain J."/>
            <person name="Riccioni C."/>
            <person name="Rubini A."/>
            <person name="Sitrit Y."/>
            <person name="Splivallo R."/>
            <person name="Traeger S."/>
            <person name="Wang M."/>
            <person name="Zifcakova L."/>
            <person name="Wipf D."/>
            <person name="Zambonelli A."/>
            <person name="Paolocci F."/>
            <person name="Nowrousian M."/>
            <person name="Ottonello S."/>
            <person name="Baldrian P."/>
            <person name="Spatafora J.W."/>
            <person name="Henrissat B."/>
            <person name="Nagy L.G."/>
            <person name="Aury J.M."/>
            <person name="Wincker P."/>
            <person name="Grigoriev I.V."/>
            <person name="Bonfante P."/>
            <person name="Martin F.M."/>
        </authorList>
    </citation>
    <scope>NUCLEOTIDE SEQUENCE [LARGE SCALE GENOMIC DNA]</scope>
    <source>
        <strain evidence="1 2">ATCC MYA-4762</strain>
    </source>
</reference>
<dbReference type="InParanoid" id="A0A3N4LI17"/>
<dbReference type="OrthoDB" id="2668416at2759"/>
<organism evidence="1 2">
    <name type="scientific">Terfezia boudieri ATCC MYA-4762</name>
    <dbReference type="NCBI Taxonomy" id="1051890"/>
    <lineage>
        <taxon>Eukaryota</taxon>
        <taxon>Fungi</taxon>
        <taxon>Dikarya</taxon>
        <taxon>Ascomycota</taxon>
        <taxon>Pezizomycotina</taxon>
        <taxon>Pezizomycetes</taxon>
        <taxon>Pezizales</taxon>
        <taxon>Pezizaceae</taxon>
        <taxon>Terfezia</taxon>
    </lineage>
</organism>
<name>A0A3N4LI17_9PEZI</name>
<evidence type="ECO:0000313" key="2">
    <source>
        <dbReference type="Proteomes" id="UP000267821"/>
    </source>
</evidence>
<protein>
    <submittedName>
        <fullName evidence="1">Uncharacterized protein</fullName>
    </submittedName>
</protein>
<dbReference type="Proteomes" id="UP000267821">
    <property type="component" value="Unassembled WGS sequence"/>
</dbReference>
<proteinExistence type="predicted"/>
<dbReference type="AlphaFoldDB" id="A0A3N4LI17"/>
<accession>A0A3N4LI17</accession>